<proteinExistence type="predicted"/>
<sequence>MNCPDKVEKLKKLIVKTTEYKGIVIKILEEKPKEAIKEKEIPKQIKIKTEVSPILKQSLKLTVPQAAELYVYLELKKKFNQGTLPINKLPYLTTKAKQYNEPKEVFQQYFNKYPNPPSDEHKIKLQKKLKEFDQKIEEFIEGNLITKRIPIQEENQVYNYKKKEYRKQISNYIEEEEVDPENLTDEEITTYLVYSLVIADRSRVKTSLETISRKSFNVKNWLKHTQLEFEPPKNLERLTSLISEFDGSIEKYRDWRNQLENAFKAIKLGDLIIFGRYSGTPKKGYTLRERNYDSTGNNASECRWSTEIIQTVFAIIRTKLRKDALEVFDTEITTINCYFRSNLNNANDLKDATNYPIKGINYLQVAGNWHASATAEGTRVNPNVTDATEQKGFRDVFDENFTRDSVQSLNQKEFLKFNFYKNLDWSDDSGFRKQMNQYKKLKQLSNWQWAPNFFGGNYMYLVERLPKNIAQQITLTNLVPNNEEDFFRRADTLFRSIRVTMDMEKSKNEKTNHYSQKTRINNVQTTEQPQKGKCYSCGQIEHFAKECPRRKGKEAYNRVQSTYKNYNGKQRKTFVRKYCSYCGKDNGYHTKTCPNNNANYYEGKRTRGPTPMVHKYNNFKNNRGKGRPRVNNYKEEKQSEKAYNSERKEKNDYKSKEKNSYKNDKRKVNHYNEENEENPDRTLNLTIKKERSHGQHTNTDEITQLDTTNQPKIHLIKSKSRAASYLARKTSDPGKSEKNLPLAPNVESKNLSPKIKTSRTPNNQLHVNNNMILEKNNTSKKKKAKPPLERKPKQEFSKENMKQNEEVEETLDKQKLNRLDKAIVDGEIAKDTEIEQTIQDLNWRLEQINKTYSYTQGLTEEEIEEYLESIQKVTKIKDFDKPAKTRREYLYEVLSTLNETNDATIWKHREDIKELQKEYNRDIHRILGITAEEFNDMGLIEQQVAVSALITAQAHCKDEPTKQALFEKHKEFLESQLEKKKEKPQILLPDPEGRSTYKLYEQYNVPRDKQFVKENERIGIRIPYSSTDDVFLDERLSQTSKRNENIPQEHYQKPTTPSLLSQHTLSRTPTIENNNISRALTPTTENNNTFNRKRDERGYTLSPDPYERKQTRYKSPSLSSKHTDQIFNEEIEERTEEIEIPYYDNVHNEGQSSTYIPVQNTFKGQTYTMCGNKVWKILGDVLTEYVDEFREKQEMRTSVNNNVIPDIQFILNKKDHEIPDNEEKIIKELCEDLEKNDVIYPGYSEWASNVQIITKKDGRKAIVIDYRRLNKHLVKFKQPLPNTMQFLQDISRYKYYTTMDLKSAYWQLNVHPKSQKYTA</sequence>
<dbReference type="EMBL" id="CAJVPY010008554">
    <property type="protein sequence ID" value="CAG8697560.1"/>
    <property type="molecule type" value="Genomic_DNA"/>
</dbReference>
<evidence type="ECO:0000256" key="2">
    <source>
        <dbReference type="SAM" id="MobiDB-lite"/>
    </source>
</evidence>
<accession>A0A9N9N2K8</accession>
<dbReference type="InterPro" id="IPR036875">
    <property type="entry name" value="Znf_CCHC_sf"/>
</dbReference>
<evidence type="ECO:0000313" key="5">
    <source>
        <dbReference type="Proteomes" id="UP000789405"/>
    </source>
</evidence>
<dbReference type="SMART" id="SM00343">
    <property type="entry name" value="ZnF_C2HC"/>
    <property type="match status" value="1"/>
</dbReference>
<dbReference type="PANTHER" id="PTHR37984">
    <property type="entry name" value="PROTEIN CBG26694"/>
    <property type="match status" value="1"/>
</dbReference>
<dbReference type="GO" id="GO:0003676">
    <property type="term" value="F:nucleic acid binding"/>
    <property type="evidence" value="ECO:0007669"/>
    <property type="project" value="InterPro"/>
</dbReference>
<feature type="compositionally biased region" description="Basic and acidic residues" evidence="2">
    <location>
        <begin position="786"/>
        <end position="809"/>
    </location>
</feature>
<feature type="region of interest" description="Disordered" evidence="2">
    <location>
        <begin position="604"/>
        <end position="809"/>
    </location>
</feature>
<name>A0A9N9N2K8_9GLOM</name>
<comment type="caution">
    <text evidence="4">The sequence shown here is derived from an EMBL/GenBank/DDBJ whole genome shotgun (WGS) entry which is preliminary data.</text>
</comment>
<keyword evidence="1" id="KW-0479">Metal-binding</keyword>
<keyword evidence="1" id="KW-0862">Zinc</keyword>
<dbReference type="PANTHER" id="PTHR37984:SF5">
    <property type="entry name" value="PROTEIN NYNRIN-LIKE"/>
    <property type="match status" value="1"/>
</dbReference>
<feature type="domain" description="CCHC-type" evidence="3">
    <location>
        <begin position="533"/>
        <end position="549"/>
    </location>
</feature>
<dbReference type="Gene3D" id="3.10.10.10">
    <property type="entry name" value="HIV Type 1 Reverse Transcriptase, subunit A, domain 1"/>
    <property type="match status" value="1"/>
</dbReference>
<protein>
    <submittedName>
        <fullName evidence="4">6062_t:CDS:1</fullName>
    </submittedName>
</protein>
<dbReference type="Proteomes" id="UP000789405">
    <property type="component" value="Unassembled WGS sequence"/>
</dbReference>
<dbReference type="OrthoDB" id="4502494at2759"/>
<dbReference type="SUPFAM" id="SSF56672">
    <property type="entry name" value="DNA/RNA polymerases"/>
    <property type="match status" value="1"/>
</dbReference>
<reference evidence="4" key="1">
    <citation type="submission" date="2021-06" db="EMBL/GenBank/DDBJ databases">
        <authorList>
            <person name="Kallberg Y."/>
            <person name="Tangrot J."/>
            <person name="Rosling A."/>
        </authorList>
    </citation>
    <scope>NUCLEOTIDE SEQUENCE</scope>
    <source>
        <strain evidence="4">MA453B</strain>
    </source>
</reference>
<gene>
    <name evidence="4" type="ORF">DERYTH_LOCUS12774</name>
</gene>
<dbReference type="SUPFAM" id="SSF57756">
    <property type="entry name" value="Retrovirus zinc finger-like domains"/>
    <property type="match status" value="1"/>
</dbReference>
<keyword evidence="1" id="KW-0863">Zinc-finger</keyword>
<feature type="region of interest" description="Disordered" evidence="2">
    <location>
        <begin position="1074"/>
        <end position="1122"/>
    </location>
</feature>
<dbReference type="Gene3D" id="3.30.70.270">
    <property type="match status" value="1"/>
</dbReference>
<feature type="non-terminal residue" evidence="4">
    <location>
        <position position="1"/>
    </location>
</feature>
<dbReference type="GO" id="GO:0008270">
    <property type="term" value="F:zinc ion binding"/>
    <property type="evidence" value="ECO:0007669"/>
    <property type="project" value="UniProtKB-KW"/>
</dbReference>
<dbReference type="Pfam" id="PF00098">
    <property type="entry name" value="zf-CCHC"/>
    <property type="match status" value="1"/>
</dbReference>
<feature type="compositionally biased region" description="Basic and acidic residues" evidence="2">
    <location>
        <begin position="632"/>
        <end position="663"/>
    </location>
</feature>
<dbReference type="InterPro" id="IPR001878">
    <property type="entry name" value="Znf_CCHC"/>
</dbReference>
<feature type="compositionally biased region" description="Polar residues" evidence="2">
    <location>
        <begin position="758"/>
        <end position="771"/>
    </location>
</feature>
<keyword evidence="5" id="KW-1185">Reference proteome</keyword>
<feature type="compositionally biased region" description="Basic and acidic residues" evidence="2">
    <location>
        <begin position="729"/>
        <end position="738"/>
    </location>
</feature>
<organism evidence="4 5">
    <name type="scientific">Dentiscutata erythropus</name>
    <dbReference type="NCBI Taxonomy" id="1348616"/>
    <lineage>
        <taxon>Eukaryota</taxon>
        <taxon>Fungi</taxon>
        <taxon>Fungi incertae sedis</taxon>
        <taxon>Mucoromycota</taxon>
        <taxon>Glomeromycotina</taxon>
        <taxon>Glomeromycetes</taxon>
        <taxon>Diversisporales</taxon>
        <taxon>Gigasporaceae</taxon>
        <taxon>Dentiscutata</taxon>
    </lineage>
</organism>
<evidence type="ECO:0000259" key="3">
    <source>
        <dbReference type="PROSITE" id="PS50158"/>
    </source>
</evidence>
<feature type="region of interest" description="Disordered" evidence="2">
    <location>
        <begin position="1040"/>
        <end position="1060"/>
    </location>
</feature>
<evidence type="ECO:0000256" key="1">
    <source>
        <dbReference type="PROSITE-ProRule" id="PRU00047"/>
    </source>
</evidence>
<dbReference type="InterPro" id="IPR050951">
    <property type="entry name" value="Retrovirus_Pol_polyprotein"/>
</dbReference>
<feature type="compositionally biased region" description="Polar residues" evidence="2">
    <location>
        <begin position="1074"/>
        <end position="1090"/>
    </location>
</feature>
<dbReference type="Gene3D" id="4.10.60.10">
    <property type="entry name" value="Zinc finger, CCHC-type"/>
    <property type="match status" value="1"/>
</dbReference>
<dbReference type="InterPro" id="IPR043128">
    <property type="entry name" value="Rev_trsase/Diguanyl_cyclase"/>
</dbReference>
<evidence type="ECO:0000313" key="4">
    <source>
        <dbReference type="EMBL" id="CAG8697560.1"/>
    </source>
</evidence>
<feature type="compositionally biased region" description="Polar residues" evidence="2">
    <location>
        <begin position="695"/>
        <end position="711"/>
    </location>
</feature>
<dbReference type="PROSITE" id="PS50158">
    <property type="entry name" value="ZF_CCHC"/>
    <property type="match status" value="1"/>
</dbReference>
<dbReference type="InterPro" id="IPR043502">
    <property type="entry name" value="DNA/RNA_pol_sf"/>
</dbReference>